<reference evidence="4 5" key="1">
    <citation type="submission" date="2021-08" db="EMBL/GenBank/DDBJ databases">
        <title>Comparative Genomics Analysis of the Genus Qipengyuania Reveals Extensive Genetic Diversity and Metabolic Versatility, Including the Description of Fifteen Novel Species.</title>
        <authorList>
            <person name="Liu Y."/>
        </authorList>
    </citation>
    <scope>NUCLEOTIDE SEQUENCE [LARGE SCALE GENOMIC DNA]</scope>
    <source>
        <strain evidence="4 5">1NDH1</strain>
    </source>
</reference>
<dbReference type="SUPFAM" id="SSF53474">
    <property type="entry name" value="alpha/beta-Hydrolases"/>
    <property type="match status" value="1"/>
</dbReference>
<dbReference type="InterPro" id="IPR011042">
    <property type="entry name" value="6-blade_b-propeller_TolB-like"/>
</dbReference>
<keyword evidence="5" id="KW-1185">Reference proteome</keyword>
<keyword evidence="2" id="KW-0732">Signal</keyword>
<evidence type="ECO:0000313" key="5">
    <source>
        <dbReference type="Proteomes" id="UP000824321"/>
    </source>
</evidence>
<feature type="domain" description="Peptidase S9 prolyl oligopeptidase catalytic" evidence="3">
    <location>
        <begin position="638"/>
        <end position="792"/>
    </location>
</feature>
<feature type="chain" id="PRO_5046248647" evidence="2">
    <location>
        <begin position="22"/>
        <end position="804"/>
    </location>
</feature>
<gene>
    <name evidence="4" type="ORF">K3136_01730</name>
</gene>
<feature type="signal peptide" evidence="2">
    <location>
        <begin position="1"/>
        <end position="21"/>
    </location>
</feature>
<dbReference type="Proteomes" id="UP000824321">
    <property type="component" value="Chromosome"/>
</dbReference>
<keyword evidence="1" id="KW-0378">Hydrolase</keyword>
<protein>
    <submittedName>
        <fullName evidence="4">Prolyl oligopeptidase family serine peptidase</fullName>
    </submittedName>
</protein>
<dbReference type="PANTHER" id="PTHR42776:SF28">
    <property type="entry name" value="GLUTAMYL ENDOPEPTIDASE, CHLOROPLASTIC-RELATED"/>
    <property type="match status" value="1"/>
</dbReference>
<dbReference type="RefSeq" id="WP_221431214.1">
    <property type="nucleotide sequence ID" value="NZ_CP081294.1"/>
</dbReference>
<dbReference type="InterPro" id="IPR001375">
    <property type="entry name" value="Peptidase_S9_cat"/>
</dbReference>
<dbReference type="Gene3D" id="3.40.50.1820">
    <property type="entry name" value="alpha/beta hydrolase"/>
    <property type="match status" value="1"/>
</dbReference>
<name>A0ABX9A2H6_9SPHN</name>
<dbReference type="Gene3D" id="2.120.10.30">
    <property type="entry name" value="TolB, C-terminal domain"/>
    <property type="match status" value="1"/>
</dbReference>
<evidence type="ECO:0000256" key="1">
    <source>
        <dbReference type="ARBA" id="ARBA00022801"/>
    </source>
</evidence>
<dbReference type="EMBL" id="CP081294">
    <property type="protein sequence ID" value="QZD95475.1"/>
    <property type="molecule type" value="Genomic_DNA"/>
</dbReference>
<evidence type="ECO:0000259" key="3">
    <source>
        <dbReference type="Pfam" id="PF00326"/>
    </source>
</evidence>
<dbReference type="InterPro" id="IPR029058">
    <property type="entry name" value="AB_hydrolase_fold"/>
</dbReference>
<organism evidence="4 5">
    <name type="scientific">Qipengyuania gelatinilytica</name>
    <dbReference type="NCBI Taxonomy" id="2867231"/>
    <lineage>
        <taxon>Bacteria</taxon>
        <taxon>Pseudomonadati</taxon>
        <taxon>Pseudomonadota</taxon>
        <taxon>Alphaproteobacteria</taxon>
        <taxon>Sphingomonadales</taxon>
        <taxon>Erythrobacteraceae</taxon>
        <taxon>Qipengyuania</taxon>
    </lineage>
</organism>
<accession>A0ABX9A2H6</accession>
<sequence>MKNFVSLAALAVATVATPLAAQTAYDTPPAAIADIVTRAPSPGVMISPDGKTMLLMEREALPPVSELAKPMERLAGLRLDAAINDRHNPRNVVGLSLQDIETGEVRRVALPANADISDMNWSPDGSQIVFTNTMADGMALMVLDIASGRAKTVMRNGVNAIFAEPRWTPGGELLVLTIPEGRGAKPVESLTPVGPAIQDATGGEEAQTRTYQDLLKDAHDEATFEWLVTSQPKLIDPASGKARNVLPARIYTGIAPSPDGKYLLASWLEKPFSYQVPYYRFPTTTAVFTADGKLLQTIAEQPLADNLPVQGVPTGRRSVGWHPNEGSLLLWAEAQDGGDPRVETDVRDAVFTLSAPFDGSPREIAKLEDRYSGWFGMEDTDDIILIDYDRDTREVRQTLTDVTGNDAPRVLNLRNVQDAYADPGNPIFVRNEAGYGVAKVEDGTMLLSGMGASPDGYRPFLRRFDIATTETTELWRNVGENFEYVIDLAGDSADRFITYYESPTNPGNFRLHEGAAARFVTNFPDPHPELSGIERELITYKRDDGVDLTATLYLPPNYKEGDKLPVVVWAYPREFNNAATAGQVRDSKYRFTRVGGYSHLFFLMQGYAVLDRAAMPVIGDDPETVNDTFIEQIVASAQAAVDETVRRGFGDGKRVGVGGHSYGAFMTAHLLAQSDIFRAGIARSGAYNRTLTPFGFQSERRIFWDTPETYYKLSPFMAANKINEPMLLIHGEKDNNSGTFPQQSERMFAAIKGTGGTARLVMLPHESHGYRGRESVLHTLAEMIDWFDTYVKPEEVAEPDVAAE</sequence>
<dbReference type="SUPFAM" id="SSF82171">
    <property type="entry name" value="DPP6 N-terminal domain-like"/>
    <property type="match status" value="1"/>
</dbReference>
<evidence type="ECO:0000256" key="2">
    <source>
        <dbReference type="SAM" id="SignalP"/>
    </source>
</evidence>
<dbReference type="Pfam" id="PF00326">
    <property type="entry name" value="Peptidase_S9"/>
    <property type="match status" value="1"/>
</dbReference>
<evidence type="ECO:0000313" key="4">
    <source>
        <dbReference type="EMBL" id="QZD95475.1"/>
    </source>
</evidence>
<dbReference type="PANTHER" id="PTHR42776">
    <property type="entry name" value="SERINE PEPTIDASE S9 FAMILY MEMBER"/>
    <property type="match status" value="1"/>
</dbReference>
<proteinExistence type="predicted"/>